<dbReference type="AlphaFoldDB" id="A0A6J4ZKT2"/>
<dbReference type="InterPro" id="IPR038765">
    <property type="entry name" value="Papain-like_cys_pep_sf"/>
</dbReference>
<evidence type="ECO:0008006" key="4">
    <source>
        <dbReference type="Google" id="ProtNLM"/>
    </source>
</evidence>
<dbReference type="SUPFAM" id="SSF54001">
    <property type="entry name" value="Cysteine proteinases"/>
    <property type="match status" value="1"/>
</dbReference>
<protein>
    <recommendedName>
        <fullName evidence="4">Peptidoglycan peptidase</fullName>
    </recommendedName>
</protein>
<dbReference type="RefSeq" id="WP_156350138.1">
    <property type="nucleotide sequence ID" value="NZ_CADIJR010000009.1"/>
</dbReference>
<dbReference type="InterPro" id="IPR024453">
    <property type="entry name" value="Peptidase_C92"/>
</dbReference>
<dbReference type="EMBL" id="CADIJR010000009">
    <property type="protein sequence ID" value="CAB3634258.1"/>
    <property type="molecule type" value="Genomic_DNA"/>
</dbReference>
<reference evidence="2 3" key="1">
    <citation type="submission" date="2020-04" db="EMBL/GenBank/DDBJ databases">
        <authorList>
            <person name="De Canck E."/>
        </authorList>
    </citation>
    <scope>NUCLEOTIDE SEQUENCE [LARGE SCALE GENOMIC DNA]</scope>
    <source>
        <strain evidence="2 3">LMG 26845</strain>
    </source>
</reference>
<feature type="region of interest" description="Disordered" evidence="1">
    <location>
        <begin position="1"/>
        <end position="32"/>
    </location>
</feature>
<sequence>MPAPQPSALPQDRRAARDGRQEQAPAWTRVGRRKPAGAWAGAFAAAALCAASWTARAAPDVQTGDLIFQQSRSAQSQAIQQATHSPYSHMGMIVMRQGAPYVLEAAATVSYTPLAQWTAQGENGKYVVKRLRDASRLTPETREQLARTGARYLGKPYDAAFGWSDDRIYCSELVWKIYQRTLGLQIGALQPLKQFDLSSPTVRATMQARYGKDIPWEEPIISPAAMFDSPLLATVPDR</sequence>
<dbReference type="Gene3D" id="3.90.1720.10">
    <property type="entry name" value="endopeptidase domain like (from Nostoc punctiforme)"/>
    <property type="match status" value="1"/>
</dbReference>
<evidence type="ECO:0000313" key="3">
    <source>
        <dbReference type="Proteomes" id="UP000507979"/>
    </source>
</evidence>
<gene>
    <name evidence="2" type="ORF">LMG26845_01439</name>
</gene>
<dbReference type="Pfam" id="PF05708">
    <property type="entry name" value="Peptidase_C92"/>
    <property type="match status" value="1"/>
</dbReference>
<keyword evidence="3" id="KW-1185">Reference proteome</keyword>
<proteinExistence type="predicted"/>
<organism evidence="2 3">
    <name type="scientific">Achromobacter insuavis</name>
    <dbReference type="NCBI Taxonomy" id="1287735"/>
    <lineage>
        <taxon>Bacteria</taxon>
        <taxon>Pseudomonadati</taxon>
        <taxon>Pseudomonadota</taxon>
        <taxon>Betaproteobacteria</taxon>
        <taxon>Burkholderiales</taxon>
        <taxon>Alcaligenaceae</taxon>
        <taxon>Achromobacter</taxon>
    </lineage>
</organism>
<evidence type="ECO:0000256" key="1">
    <source>
        <dbReference type="SAM" id="MobiDB-lite"/>
    </source>
</evidence>
<feature type="compositionally biased region" description="Basic and acidic residues" evidence="1">
    <location>
        <begin position="11"/>
        <end position="21"/>
    </location>
</feature>
<dbReference type="Proteomes" id="UP000507979">
    <property type="component" value="Unassembled WGS sequence"/>
</dbReference>
<dbReference type="NCBIfam" id="NF007458">
    <property type="entry name" value="PRK10030.1"/>
    <property type="match status" value="1"/>
</dbReference>
<name>A0A6J4ZKT2_9BURK</name>
<accession>A0A6J4ZKT2</accession>
<evidence type="ECO:0000313" key="2">
    <source>
        <dbReference type="EMBL" id="CAB3634258.1"/>
    </source>
</evidence>
<dbReference type="GeneID" id="92897285"/>